<protein>
    <recommendedName>
        <fullName evidence="5">Secreted protein</fullName>
    </recommendedName>
</protein>
<name>A0A9Q1FP44_SYNKA</name>
<dbReference type="EMBL" id="JAINUF010000004">
    <property type="protein sequence ID" value="KAJ8363580.1"/>
    <property type="molecule type" value="Genomic_DNA"/>
</dbReference>
<reference evidence="3" key="1">
    <citation type="journal article" date="2023" name="Science">
        <title>Genome structures resolve the early diversification of teleost fishes.</title>
        <authorList>
            <person name="Parey E."/>
            <person name="Louis A."/>
            <person name="Montfort J."/>
            <person name="Bouchez O."/>
            <person name="Roques C."/>
            <person name="Iampietro C."/>
            <person name="Lluch J."/>
            <person name="Castinel A."/>
            <person name="Donnadieu C."/>
            <person name="Desvignes T."/>
            <person name="Floi Bucao C."/>
            <person name="Jouanno E."/>
            <person name="Wen M."/>
            <person name="Mejri S."/>
            <person name="Dirks R."/>
            <person name="Jansen H."/>
            <person name="Henkel C."/>
            <person name="Chen W.J."/>
            <person name="Zahm M."/>
            <person name="Cabau C."/>
            <person name="Klopp C."/>
            <person name="Thompson A.W."/>
            <person name="Robinson-Rechavi M."/>
            <person name="Braasch I."/>
            <person name="Lecointre G."/>
            <person name="Bobe J."/>
            <person name="Postlethwait J.H."/>
            <person name="Berthelot C."/>
            <person name="Roest Crollius H."/>
            <person name="Guiguen Y."/>
        </authorList>
    </citation>
    <scope>NUCLEOTIDE SEQUENCE</scope>
    <source>
        <strain evidence="3">WJC10195</strain>
    </source>
</reference>
<feature type="region of interest" description="Disordered" evidence="1">
    <location>
        <begin position="28"/>
        <end position="58"/>
    </location>
</feature>
<evidence type="ECO:0000256" key="2">
    <source>
        <dbReference type="SAM" id="SignalP"/>
    </source>
</evidence>
<gene>
    <name evidence="3" type="ORF">SKAU_G00124110</name>
</gene>
<organism evidence="3 4">
    <name type="scientific">Synaphobranchus kaupii</name>
    <name type="common">Kaup's arrowtooth eel</name>
    <dbReference type="NCBI Taxonomy" id="118154"/>
    <lineage>
        <taxon>Eukaryota</taxon>
        <taxon>Metazoa</taxon>
        <taxon>Chordata</taxon>
        <taxon>Craniata</taxon>
        <taxon>Vertebrata</taxon>
        <taxon>Euteleostomi</taxon>
        <taxon>Actinopterygii</taxon>
        <taxon>Neopterygii</taxon>
        <taxon>Teleostei</taxon>
        <taxon>Anguilliformes</taxon>
        <taxon>Synaphobranchidae</taxon>
        <taxon>Synaphobranchus</taxon>
    </lineage>
</organism>
<dbReference type="AlphaFoldDB" id="A0A9Q1FP44"/>
<proteinExistence type="predicted"/>
<comment type="caution">
    <text evidence="3">The sequence shown here is derived from an EMBL/GenBank/DDBJ whole genome shotgun (WGS) entry which is preliminary data.</text>
</comment>
<feature type="signal peptide" evidence="2">
    <location>
        <begin position="1"/>
        <end position="27"/>
    </location>
</feature>
<evidence type="ECO:0008006" key="5">
    <source>
        <dbReference type="Google" id="ProtNLM"/>
    </source>
</evidence>
<evidence type="ECO:0000313" key="3">
    <source>
        <dbReference type="EMBL" id="KAJ8363580.1"/>
    </source>
</evidence>
<keyword evidence="4" id="KW-1185">Reference proteome</keyword>
<evidence type="ECO:0000256" key="1">
    <source>
        <dbReference type="SAM" id="MobiDB-lite"/>
    </source>
</evidence>
<accession>A0A9Q1FP44</accession>
<feature type="chain" id="PRO_5040451755" description="Secreted protein" evidence="2">
    <location>
        <begin position="28"/>
        <end position="160"/>
    </location>
</feature>
<keyword evidence="2" id="KW-0732">Signal</keyword>
<evidence type="ECO:0000313" key="4">
    <source>
        <dbReference type="Proteomes" id="UP001152622"/>
    </source>
</evidence>
<sequence>MFPLSGCVKHPSRFAVISLLLGRCASASRDSGATPTAKADSGGSNIAGRQPRDWTRKKKMGIRKIISQKKEIAKRNGEEKGRWGGFDCAEREPCVRRTGGRASPATAPHLSLSPFDMPPLYPDPKVASHIHGGDTRHLISVSRSHFRNRAPQFKARVLVF</sequence>
<dbReference type="Proteomes" id="UP001152622">
    <property type="component" value="Chromosome 4"/>
</dbReference>